<accession>A0AAV8A2P1</accession>
<dbReference type="SUPFAM" id="SSF48464">
    <property type="entry name" value="ENTH/VHS domain"/>
    <property type="match status" value="1"/>
</dbReference>
<evidence type="ECO:0000259" key="2">
    <source>
        <dbReference type="PROSITE" id="PS50942"/>
    </source>
</evidence>
<evidence type="ECO:0000256" key="1">
    <source>
        <dbReference type="SAM" id="MobiDB-lite"/>
    </source>
</evidence>
<protein>
    <submittedName>
        <fullName evidence="3">Phosphatidylinositol-binding clathrin assembly protein lap</fullName>
    </submittedName>
</protein>
<dbReference type="AlphaFoldDB" id="A0AAV8A2P1"/>
<dbReference type="PROSITE" id="PS50942">
    <property type="entry name" value="ENTH"/>
    <property type="match status" value="1"/>
</dbReference>
<dbReference type="Pfam" id="PF07651">
    <property type="entry name" value="ANTH"/>
    <property type="match status" value="1"/>
</dbReference>
<dbReference type="Proteomes" id="UP001146793">
    <property type="component" value="Unassembled WGS sequence"/>
</dbReference>
<evidence type="ECO:0000313" key="3">
    <source>
        <dbReference type="EMBL" id="KAJ3446499.1"/>
    </source>
</evidence>
<dbReference type="GO" id="GO:0005543">
    <property type="term" value="F:phospholipid binding"/>
    <property type="evidence" value="ECO:0007669"/>
    <property type="project" value="InterPro"/>
</dbReference>
<gene>
    <name evidence="3" type="ORF">M0812_08308</name>
</gene>
<organism evidence="3 4">
    <name type="scientific">Anaeramoeba flamelloides</name>
    <dbReference type="NCBI Taxonomy" id="1746091"/>
    <lineage>
        <taxon>Eukaryota</taxon>
        <taxon>Metamonada</taxon>
        <taxon>Anaeramoebidae</taxon>
        <taxon>Anaeramoeba</taxon>
    </lineage>
</organism>
<feature type="compositionally biased region" description="Low complexity" evidence="1">
    <location>
        <begin position="313"/>
        <end position="327"/>
    </location>
</feature>
<dbReference type="InterPro" id="IPR008942">
    <property type="entry name" value="ENTH_VHS"/>
</dbReference>
<dbReference type="InterPro" id="IPR011417">
    <property type="entry name" value="ANTH_dom"/>
</dbReference>
<reference evidence="3" key="1">
    <citation type="submission" date="2022-08" db="EMBL/GenBank/DDBJ databases">
        <title>Novel sulphate-reducing endosymbionts in the free-living metamonad Anaeramoeba.</title>
        <authorList>
            <person name="Jerlstrom-Hultqvist J."/>
            <person name="Cepicka I."/>
            <person name="Gallot-Lavallee L."/>
            <person name="Salas-Leiva D."/>
            <person name="Curtis B.A."/>
            <person name="Zahonova K."/>
            <person name="Pipaliya S."/>
            <person name="Dacks J."/>
            <person name="Roger A.J."/>
        </authorList>
    </citation>
    <scope>NUCLEOTIDE SEQUENCE</scope>
    <source>
        <strain evidence="3">Busselton2</strain>
    </source>
</reference>
<proteinExistence type="predicted"/>
<name>A0AAV8A2P1_9EUKA</name>
<feature type="region of interest" description="Disordered" evidence="1">
    <location>
        <begin position="268"/>
        <end position="327"/>
    </location>
</feature>
<feature type="compositionally biased region" description="Basic and acidic residues" evidence="1">
    <location>
        <begin position="276"/>
        <end position="301"/>
    </location>
</feature>
<feature type="compositionally biased region" description="Polar residues" evidence="1">
    <location>
        <begin position="345"/>
        <end position="354"/>
    </location>
</feature>
<feature type="domain" description="ENTH" evidence="2">
    <location>
        <begin position="10"/>
        <end position="143"/>
    </location>
</feature>
<feature type="region of interest" description="Disordered" evidence="1">
    <location>
        <begin position="344"/>
        <end position="386"/>
    </location>
</feature>
<dbReference type="Gene3D" id="1.25.40.90">
    <property type="match status" value="1"/>
</dbReference>
<dbReference type="InterPro" id="IPR013809">
    <property type="entry name" value="ENTH"/>
</dbReference>
<feature type="compositionally biased region" description="Low complexity" evidence="1">
    <location>
        <begin position="355"/>
        <end position="371"/>
    </location>
</feature>
<evidence type="ECO:0000313" key="4">
    <source>
        <dbReference type="Proteomes" id="UP001146793"/>
    </source>
</evidence>
<dbReference type="EMBL" id="JANTQA010000020">
    <property type="protein sequence ID" value="KAJ3446499.1"/>
    <property type="molecule type" value="Genomic_DNA"/>
</dbReference>
<feature type="compositionally biased region" description="Polar residues" evidence="1">
    <location>
        <begin position="372"/>
        <end position="386"/>
    </location>
</feature>
<comment type="caution">
    <text evidence="3">The sequence shown here is derived from an EMBL/GenBank/DDBJ whole genome shotgun (WGS) entry which is preliminary data.</text>
</comment>
<sequence>MILKKFKRSHQVSTKSELTKHFEKCTDKTHAYPDHDHFAYLKRQTFLLELNQIICELLITNLCKKNSLIVNKTLLVFHRLLVEGHKQFFVYCFNYPFKTLFASVLKYTNPKTNKVVYTNQFIRDYSKVLSKMFLVYNVSRISPSHDLDSNIVNSSYRNCHSSKICKEVPSYQDLLDSIFNLKDKKSNLKNNQKKKNLDELFSSGNNHSHSTNLSTVFPLNGNNNNLTTNQPQEMKMKNINQKKNEIKKVFNNININENNKKNININKKGQGNVNGFEERGKSKDNVEKTENGERGEVRIKTPNDPLNLSQFFPSKNSKPNKTPTTIKKNQSWNWQDIDFDFSNPMELNSEQLPMNSTNETNETNETNQQSSLPETNNPETQEINKNNTSFASNTSQFQQFVDFSQFVKK</sequence>